<sequence length="126" mass="14768">MEADAIAEMFQRLKGLHRIYIGDSDGKTNKDLIEAKLYGDELEVKKKECMSRNKWEHIFTIGTISAPIVFFLEEYLKLQPHTTQWFTILLFAGETPEKTTTNNDFKELRVKNSACVEEAFFRHKRH</sequence>
<organism evidence="1 2">
    <name type="scientific">Ladona fulva</name>
    <name type="common">Scarce chaser dragonfly</name>
    <name type="synonym">Libellula fulva</name>
    <dbReference type="NCBI Taxonomy" id="123851"/>
    <lineage>
        <taxon>Eukaryota</taxon>
        <taxon>Metazoa</taxon>
        <taxon>Ecdysozoa</taxon>
        <taxon>Arthropoda</taxon>
        <taxon>Hexapoda</taxon>
        <taxon>Insecta</taxon>
        <taxon>Pterygota</taxon>
        <taxon>Palaeoptera</taxon>
        <taxon>Odonata</taxon>
        <taxon>Epiprocta</taxon>
        <taxon>Anisoptera</taxon>
        <taxon>Libelluloidea</taxon>
        <taxon>Libellulidae</taxon>
        <taxon>Ladona</taxon>
    </lineage>
</organism>
<dbReference type="EMBL" id="KZ308595">
    <property type="protein sequence ID" value="KAG8232144.1"/>
    <property type="molecule type" value="Genomic_DNA"/>
</dbReference>
<name>A0A8K0P605_LADFU</name>
<keyword evidence="2" id="KW-1185">Reference proteome</keyword>
<gene>
    <name evidence="1" type="ORF">J437_LFUL012155</name>
</gene>
<dbReference type="Proteomes" id="UP000792457">
    <property type="component" value="Unassembled WGS sequence"/>
</dbReference>
<evidence type="ECO:0000313" key="1">
    <source>
        <dbReference type="EMBL" id="KAG8232144.1"/>
    </source>
</evidence>
<dbReference type="OrthoDB" id="10018421at2759"/>
<evidence type="ECO:0000313" key="2">
    <source>
        <dbReference type="Proteomes" id="UP000792457"/>
    </source>
</evidence>
<reference evidence="1" key="1">
    <citation type="submission" date="2013-04" db="EMBL/GenBank/DDBJ databases">
        <authorList>
            <person name="Qu J."/>
            <person name="Murali S.C."/>
            <person name="Bandaranaike D."/>
            <person name="Bellair M."/>
            <person name="Blankenburg K."/>
            <person name="Chao H."/>
            <person name="Dinh H."/>
            <person name="Doddapaneni H."/>
            <person name="Downs B."/>
            <person name="Dugan-Rocha S."/>
            <person name="Elkadiri S."/>
            <person name="Gnanaolivu R.D."/>
            <person name="Hernandez B."/>
            <person name="Javaid M."/>
            <person name="Jayaseelan J.C."/>
            <person name="Lee S."/>
            <person name="Li M."/>
            <person name="Ming W."/>
            <person name="Munidasa M."/>
            <person name="Muniz J."/>
            <person name="Nguyen L."/>
            <person name="Ongeri F."/>
            <person name="Osuji N."/>
            <person name="Pu L.-L."/>
            <person name="Puazo M."/>
            <person name="Qu C."/>
            <person name="Quiroz J."/>
            <person name="Raj R."/>
            <person name="Weissenberger G."/>
            <person name="Xin Y."/>
            <person name="Zou X."/>
            <person name="Han Y."/>
            <person name="Richards S."/>
            <person name="Worley K."/>
            <person name="Muzny D."/>
            <person name="Gibbs R."/>
        </authorList>
    </citation>
    <scope>NUCLEOTIDE SEQUENCE</scope>
    <source>
        <strain evidence="1">Sampled in the wild</strain>
    </source>
</reference>
<accession>A0A8K0P605</accession>
<comment type="caution">
    <text evidence="1">The sequence shown here is derived from an EMBL/GenBank/DDBJ whole genome shotgun (WGS) entry which is preliminary data.</text>
</comment>
<protein>
    <submittedName>
        <fullName evidence="1">Uncharacterized protein</fullName>
    </submittedName>
</protein>
<dbReference type="AlphaFoldDB" id="A0A8K0P605"/>
<reference evidence="1" key="2">
    <citation type="submission" date="2017-10" db="EMBL/GenBank/DDBJ databases">
        <title>Ladona fulva Genome sequencing and assembly.</title>
        <authorList>
            <person name="Murali S."/>
            <person name="Richards S."/>
            <person name="Bandaranaike D."/>
            <person name="Bellair M."/>
            <person name="Blankenburg K."/>
            <person name="Chao H."/>
            <person name="Dinh H."/>
            <person name="Doddapaneni H."/>
            <person name="Dugan-Rocha S."/>
            <person name="Elkadiri S."/>
            <person name="Gnanaolivu R."/>
            <person name="Hernandez B."/>
            <person name="Skinner E."/>
            <person name="Javaid M."/>
            <person name="Lee S."/>
            <person name="Li M."/>
            <person name="Ming W."/>
            <person name="Munidasa M."/>
            <person name="Muniz J."/>
            <person name="Nguyen L."/>
            <person name="Hughes D."/>
            <person name="Osuji N."/>
            <person name="Pu L.-L."/>
            <person name="Puazo M."/>
            <person name="Qu C."/>
            <person name="Quiroz J."/>
            <person name="Raj R."/>
            <person name="Weissenberger G."/>
            <person name="Xin Y."/>
            <person name="Zou X."/>
            <person name="Han Y."/>
            <person name="Worley K."/>
            <person name="Muzny D."/>
            <person name="Gibbs R."/>
        </authorList>
    </citation>
    <scope>NUCLEOTIDE SEQUENCE</scope>
    <source>
        <strain evidence="1">Sampled in the wild</strain>
    </source>
</reference>
<proteinExistence type="predicted"/>